<feature type="compositionally biased region" description="Low complexity" evidence="5">
    <location>
        <begin position="217"/>
        <end position="236"/>
    </location>
</feature>
<dbReference type="SUPFAM" id="SSF57850">
    <property type="entry name" value="RING/U-box"/>
    <property type="match status" value="1"/>
</dbReference>
<proteinExistence type="predicted"/>
<dbReference type="Gramene" id="EFJ16569">
    <property type="protein sequence ID" value="EFJ16569"/>
    <property type="gene ID" value="SELMODRAFT_421816"/>
</dbReference>
<accession>D8SGG2</accession>
<protein>
    <recommendedName>
        <fullName evidence="10">RING-type domain-containing protein</fullName>
    </recommendedName>
</protein>
<keyword evidence="3" id="KW-0862">Zinc</keyword>
<evidence type="ECO:0000259" key="6">
    <source>
        <dbReference type="PROSITE" id="PS50016"/>
    </source>
</evidence>
<dbReference type="SMART" id="SM00249">
    <property type="entry name" value="PHD"/>
    <property type="match status" value="1"/>
</dbReference>
<organism evidence="9">
    <name type="scientific">Selaginella moellendorffii</name>
    <name type="common">Spikemoss</name>
    <dbReference type="NCBI Taxonomy" id="88036"/>
    <lineage>
        <taxon>Eukaryota</taxon>
        <taxon>Viridiplantae</taxon>
        <taxon>Streptophyta</taxon>
        <taxon>Embryophyta</taxon>
        <taxon>Tracheophyta</taxon>
        <taxon>Lycopodiopsida</taxon>
        <taxon>Selaginellales</taxon>
        <taxon>Selaginellaceae</taxon>
        <taxon>Selaginella</taxon>
    </lineage>
</organism>
<dbReference type="InterPro" id="IPR001841">
    <property type="entry name" value="Znf_RING"/>
</dbReference>
<dbReference type="SMART" id="SM00184">
    <property type="entry name" value="RING"/>
    <property type="match status" value="1"/>
</dbReference>
<dbReference type="InterPro" id="IPR001965">
    <property type="entry name" value="Znf_PHD"/>
</dbReference>
<dbReference type="EMBL" id="GL377618">
    <property type="protein sequence ID" value="EFJ16569.1"/>
    <property type="molecule type" value="Genomic_DNA"/>
</dbReference>
<evidence type="ECO:0008006" key="10">
    <source>
        <dbReference type="Google" id="ProtNLM"/>
    </source>
</evidence>
<dbReference type="PROSITE" id="PS00518">
    <property type="entry name" value="ZF_RING_1"/>
    <property type="match status" value="1"/>
</dbReference>
<dbReference type="KEGG" id="smo:SELMODRAFT_421816"/>
<reference evidence="8 9" key="1">
    <citation type="journal article" date="2011" name="Science">
        <title>The Selaginella genome identifies genetic changes associated with the evolution of vascular plants.</title>
        <authorList>
            <person name="Banks J.A."/>
            <person name="Nishiyama T."/>
            <person name="Hasebe M."/>
            <person name="Bowman J.L."/>
            <person name="Gribskov M."/>
            <person name="dePamphilis C."/>
            <person name="Albert V.A."/>
            <person name="Aono N."/>
            <person name="Aoyama T."/>
            <person name="Ambrose B.A."/>
            <person name="Ashton N.W."/>
            <person name="Axtell M.J."/>
            <person name="Barker E."/>
            <person name="Barker M.S."/>
            <person name="Bennetzen J.L."/>
            <person name="Bonawitz N.D."/>
            <person name="Chapple C."/>
            <person name="Cheng C."/>
            <person name="Correa L.G."/>
            <person name="Dacre M."/>
            <person name="DeBarry J."/>
            <person name="Dreyer I."/>
            <person name="Elias M."/>
            <person name="Engstrom E.M."/>
            <person name="Estelle M."/>
            <person name="Feng L."/>
            <person name="Finet C."/>
            <person name="Floyd S.K."/>
            <person name="Frommer W.B."/>
            <person name="Fujita T."/>
            <person name="Gramzow L."/>
            <person name="Gutensohn M."/>
            <person name="Harholt J."/>
            <person name="Hattori M."/>
            <person name="Heyl A."/>
            <person name="Hirai T."/>
            <person name="Hiwatashi Y."/>
            <person name="Ishikawa M."/>
            <person name="Iwata M."/>
            <person name="Karol K.G."/>
            <person name="Koehler B."/>
            <person name="Kolukisaoglu U."/>
            <person name="Kubo M."/>
            <person name="Kurata T."/>
            <person name="Lalonde S."/>
            <person name="Li K."/>
            <person name="Li Y."/>
            <person name="Litt A."/>
            <person name="Lyons E."/>
            <person name="Manning G."/>
            <person name="Maruyama T."/>
            <person name="Michael T.P."/>
            <person name="Mikami K."/>
            <person name="Miyazaki S."/>
            <person name="Morinaga S."/>
            <person name="Murata T."/>
            <person name="Mueller-Roeber B."/>
            <person name="Nelson D.R."/>
            <person name="Obara M."/>
            <person name="Oguri Y."/>
            <person name="Olmstead R.G."/>
            <person name="Onodera N."/>
            <person name="Petersen B.L."/>
            <person name="Pils B."/>
            <person name="Prigge M."/>
            <person name="Rensing S.A."/>
            <person name="Riano-Pachon D.M."/>
            <person name="Roberts A.W."/>
            <person name="Sato Y."/>
            <person name="Scheller H.V."/>
            <person name="Schulz B."/>
            <person name="Schulz C."/>
            <person name="Shakirov E.V."/>
            <person name="Shibagaki N."/>
            <person name="Shinohara N."/>
            <person name="Shippen D.E."/>
            <person name="Soerensen I."/>
            <person name="Sotooka R."/>
            <person name="Sugimoto N."/>
            <person name="Sugita M."/>
            <person name="Sumikawa N."/>
            <person name="Tanurdzic M."/>
            <person name="Theissen G."/>
            <person name="Ulvskov P."/>
            <person name="Wakazuki S."/>
            <person name="Weng J.K."/>
            <person name="Willats W.W."/>
            <person name="Wipf D."/>
            <person name="Wolf P.G."/>
            <person name="Yang L."/>
            <person name="Zimmer A.D."/>
            <person name="Zhu Q."/>
            <person name="Mitros T."/>
            <person name="Hellsten U."/>
            <person name="Loque D."/>
            <person name="Otillar R."/>
            <person name="Salamov A."/>
            <person name="Schmutz J."/>
            <person name="Shapiro H."/>
            <person name="Lindquist E."/>
            <person name="Lucas S."/>
            <person name="Rokhsar D."/>
            <person name="Grigoriev I.V."/>
        </authorList>
    </citation>
    <scope>NUCLEOTIDE SEQUENCE [LARGE SCALE GENOMIC DNA]</scope>
</reference>
<dbReference type="STRING" id="88036.D8SGG2"/>
<evidence type="ECO:0000256" key="1">
    <source>
        <dbReference type="ARBA" id="ARBA00022723"/>
    </source>
</evidence>
<evidence type="ECO:0000313" key="8">
    <source>
        <dbReference type="EMBL" id="EFJ16569.1"/>
    </source>
</evidence>
<dbReference type="Proteomes" id="UP000001514">
    <property type="component" value="Unassembled WGS sequence"/>
</dbReference>
<dbReference type="SUPFAM" id="SSF57903">
    <property type="entry name" value="FYVE/PHD zinc finger"/>
    <property type="match status" value="1"/>
</dbReference>
<dbReference type="InParanoid" id="D8SGG2"/>
<gene>
    <name evidence="8" type="ORF">SELMODRAFT_421816</name>
</gene>
<feature type="domain" description="PHD-type" evidence="6">
    <location>
        <begin position="153"/>
        <end position="202"/>
    </location>
</feature>
<dbReference type="InterPro" id="IPR019787">
    <property type="entry name" value="Znf_PHD-finger"/>
</dbReference>
<dbReference type="InterPro" id="IPR013083">
    <property type="entry name" value="Znf_RING/FYVE/PHD"/>
</dbReference>
<feature type="region of interest" description="Disordered" evidence="5">
    <location>
        <begin position="214"/>
        <end position="236"/>
    </location>
</feature>
<dbReference type="GO" id="GO:0008270">
    <property type="term" value="F:zinc ion binding"/>
    <property type="evidence" value="ECO:0007669"/>
    <property type="project" value="UniProtKB-KW"/>
</dbReference>
<dbReference type="Pfam" id="PF00628">
    <property type="entry name" value="PHD"/>
    <property type="match status" value="1"/>
</dbReference>
<dbReference type="Pfam" id="PF13639">
    <property type="entry name" value="zf-RING_2"/>
    <property type="match status" value="1"/>
</dbReference>
<dbReference type="AlphaFoldDB" id="D8SGG2"/>
<evidence type="ECO:0000259" key="7">
    <source>
        <dbReference type="PROSITE" id="PS50089"/>
    </source>
</evidence>
<evidence type="ECO:0000256" key="5">
    <source>
        <dbReference type="SAM" id="MobiDB-lite"/>
    </source>
</evidence>
<evidence type="ECO:0000313" key="9">
    <source>
        <dbReference type="Proteomes" id="UP000001514"/>
    </source>
</evidence>
<keyword evidence="2 4" id="KW-0863">Zinc-finger</keyword>
<dbReference type="HOGENOM" id="CLU_1177112_0_0_1"/>
<sequence length="236" mass="26350">MRRKKRPHKKRARKRSRVCGKRKGKTICKGEMICSDSGLEAIKKRVEVATSNKEDEPTSATAGASACGICFTDDRERGKLDCCDHFFCFGCIVEWSKLESRCPMCKQRFMTIVRSTHPGQPASRSRTIHVPMRDQVYEPSDEEVRDLSDPYANIVCVQCQEIGDEGLLLLCDLCDSAAHTYCVGLGVSVPRGDWFCQCCRASFLGSPNLSITAAPTQEHQPSAHQHAQQQHPLETT</sequence>
<evidence type="ECO:0000256" key="3">
    <source>
        <dbReference type="ARBA" id="ARBA00022833"/>
    </source>
</evidence>
<dbReference type="eggNOG" id="KOG4430">
    <property type="taxonomic scope" value="Eukaryota"/>
</dbReference>
<dbReference type="PANTHER" id="PTHR47177">
    <property type="entry name" value="F18C1.6 PROTEIN"/>
    <property type="match status" value="1"/>
</dbReference>
<keyword evidence="1" id="KW-0479">Metal-binding</keyword>
<evidence type="ECO:0000256" key="2">
    <source>
        <dbReference type="ARBA" id="ARBA00022771"/>
    </source>
</evidence>
<dbReference type="PROSITE" id="PS50016">
    <property type="entry name" value="ZF_PHD_2"/>
    <property type="match status" value="1"/>
</dbReference>
<keyword evidence="9" id="KW-1185">Reference proteome</keyword>
<evidence type="ECO:0000256" key="4">
    <source>
        <dbReference type="PROSITE-ProRule" id="PRU00175"/>
    </source>
</evidence>
<dbReference type="InterPro" id="IPR011011">
    <property type="entry name" value="Znf_FYVE_PHD"/>
</dbReference>
<name>D8SGG2_SELML</name>
<dbReference type="InterPro" id="IPR017907">
    <property type="entry name" value="Znf_RING_CS"/>
</dbReference>
<dbReference type="PANTHER" id="PTHR47177:SF3">
    <property type="entry name" value="F18C1.6 PROTEIN"/>
    <property type="match status" value="1"/>
</dbReference>
<dbReference type="Gene3D" id="3.30.40.10">
    <property type="entry name" value="Zinc/RING finger domain, C3HC4 (zinc finger)"/>
    <property type="match status" value="2"/>
</dbReference>
<dbReference type="PROSITE" id="PS50089">
    <property type="entry name" value="ZF_RING_2"/>
    <property type="match status" value="1"/>
</dbReference>
<feature type="domain" description="RING-type" evidence="7">
    <location>
        <begin position="67"/>
        <end position="106"/>
    </location>
</feature>